<dbReference type="GO" id="GO:0006357">
    <property type="term" value="P:regulation of transcription by RNA polymerase II"/>
    <property type="evidence" value="ECO:0007669"/>
    <property type="project" value="TreeGrafter"/>
</dbReference>
<sequence>MSVFHCKNISATTGWGVKREIDIIIEEFAIREKLVRIDTDNGSNMVKVGTLLFLVVKMKSETDTEGEFTSSEDELDTYFNISEIDLLQDSGLMHIRCFAHSLQLVKDFASYLAEKKYNSIPKPIKVRWNSELKFLKAICQIKLIDLNEALNLINNQRLNLSQNQNSRLAEKINILEPLELSIIVTNKIQGDQYSTLSLLVPKLLQLIQHLDDF</sequence>
<accession>A0A3M7RG24</accession>
<protein>
    <submittedName>
        <fullName evidence="1">Zinc finger BED domain-containing 1-like</fullName>
    </submittedName>
</protein>
<dbReference type="EMBL" id="REGN01003518">
    <property type="protein sequence ID" value="RNA22198.1"/>
    <property type="molecule type" value="Genomic_DNA"/>
</dbReference>
<dbReference type="PANTHER" id="PTHR46169">
    <property type="entry name" value="DNA REPLICATION-RELATED ELEMENT FACTOR, ISOFORM A"/>
    <property type="match status" value="1"/>
</dbReference>
<dbReference type="InterPro" id="IPR012337">
    <property type="entry name" value="RNaseH-like_sf"/>
</dbReference>
<dbReference type="Proteomes" id="UP000276133">
    <property type="component" value="Unassembled WGS sequence"/>
</dbReference>
<evidence type="ECO:0000313" key="1">
    <source>
        <dbReference type="EMBL" id="RNA22198.1"/>
    </source>
</evidence>
<gene>
    <name evidence="1" type="ORF">BpHYR1_035781</name>
</gene>
<reference evidence="1 2" key="1">
    <citation type="journal article" date="2018" name="Sci. Rep.">
        <title>Genomic signatures of local adaptation to the degree of environmental predictability in rotifers.</title>
        <authorList>
            <person name="Franch-Gras L."/>
            <person name="Hahn C."/>
            <person name="Garcia-Roger E.M."/>
            <person name="Carmona M.J."/>
            <person name="Serra M."/>
            <person name="Gomez A."/>
        </authorList>
    </citation>
    <scope>NUCLEOTIDE SEQUENCE [LARGE SCALE GENOMIC DNA]</scope>
    <source>
        <strain evidence="1">HYR1</strain>
    </source>
</reference>
<evidence type="ECO:0000313" key="2">
    <source>
        <dbReference type="Proteomes" id="UP000276133"/>
    </source>
</evidence>
<comment type="caution">
    <text evidence="1">The sequence shown here is derived from an EMBL/GenBank/DDBJ whole genome shotgun (WGS) entry which is preliminary data.</text>
</comment>
<dbReference type="InterPro" id="IPR052717">
    <property type="entry name" value="Vacuolar_transposase_reg"/>
</dbReference>
<dbReference type="AlphaFoldDB" id="A0A3M7RG24"/>
<keyword evidence="2" id="KW-1185">Reference proteome</keyword>
<organism evidence="1 2">
    <name type="scientific">Brachionus plicatilis</name>
    <name type="common">Marine rotifer</name>
    <name type="synonym">Brachionus muelleri</name>
    <dbReference type="NCBI Taxonomy" id="10195"/>
    <lineage>
        <taxon>Eukaryota</taxon>
        <taxon>Metazoa</taxon>
        <taxon>Spiralia</taxon>
        <taxon>Gnathifera</taxon>
        <taxon>Rotifera</taxon>
        <taxon>Eurotatoria</taxon>
        <taxon>Monogononta</taxon>
        <taxon>Pseudotrocha</taxon>
        <taxon>Ploima</taxon>
        <taxon>Brachionidae</taxon>
        <taxon>Brachionus</taxon>
    </lineage>
</organism>
<name>A0A3M7RG24_BRAPC</name>
<dbReference type="PANTHER" id="PTHR46169:SF29">
    <property type="entry name" value="DNA REPLICATION-RELATED ELEMENT FACTOR, ISOFORM A"/>
    <property type="match status" value="1"/>
</dbReference>
<proteinExistence type="predicted"/>
<dbReference type="SUPFAM" id="SSF53098">
    <property type="entry name" value="Ribonuclease H-like"/>
    <property type="match status" value="1"/>
</dbReference>
<dbReference type="GO" id="GO:0005634">
    <property type="term" value="C:nucleus"/>
    <property type="evidence" value="ECO:0007669"/>
    <property type="project" value="TreeGrafter"/>
</dbReference>